<gene>
    <name evidence="2" type="ORF">L21TH_1417</name>
</gene>
<dbReference type="AlphaFoldDB" id="R1CV87"/>
<dbReference type="STRING" id="1304284.L21TH_1417"/>
<keyword evidence="3" id="KW-1185">Reference proteome</keyword>
<reference evidence="2 3" key="1">
    <citation type="journal article" date="2015" name="Geomicrobiol. J.">
        <title>Caldisalinibacter kiritimatiensis gen. nov., sp. nov., a moderately thermohalophilic thiosulfate-reducing bacterium from a hypersaline microbial mat.</title>
        <authorList>
            <person name="Ben Hania W."/>
            <person name="Joseph M."/>
            <person name="Fiebig A."/>
            <person name="Bunk B."/>
            <person name="Klenk H.-P."/>
            <person name="Fardeau M.-L."/>
            <person name="Spring S."/>
        </authorList>
    </citation>
    <scope>NUCLEOTIDE SEQUENCE [LARGE SCALE GENOMIC DNA]</scope>
    <source>
        <strain evidence="2 3">L21-TH-D2</strain>
    </source>
</reference>
<evidence type="ECO:0000313" key="2">
    <source>
        <dbReference type="EMBL" id="EOD00544.1"/>
    </source>
</evidence>
<dbReference type="SUPFAM" id="SSF52218">
    <property type="entry name" value="Flavoproteins"/>
    <property type="match status" value="1"/>
</dbReference>
<dbReference type="EMBL" id="ARZA01000146">
    <property type="protein sequence ID" value="EOD00544.1"/>
    <property type="molecule type" value="Genomic_DNA"/>
</dbReference>
<evidence type="ECO:0000259" key="1">
    <source>
        <dbReference type="Pfam" id="PF12682"/>
    </source>
</evidence>
<dbReference type="InterPro" id="IPR008254">
    <property type="entry name" value="Flavodoxin/NO_synth"/>
</dbReference>
<organism evidence="2 3">
    <name type="scientific">Caldisalinibacter kiritimatiensis</name>
    <dbReference type="NCBI Taxonomy" id="1304284"/>
    <lineage>
        <taxon>Bacteria</taxon>
        <taxon>Bacillati</taxon>
        <taxon>Bacillota</taxon>
        <taxon>Tissierellia</taxon>
        <taxon>Tissierellales</taxon>
        <taxon>Thermohalobacteraceae</taxon>
        <taxon>Caldisalinibacter</taxon>
    </lineage>
</organism>
<dbReference type="RefSeq" id="WP_006312682.1">
    <property type="nucleotide sequence ID" value="NZ_ARZA01000146.1"/>
</dbReference>
<sequence>MESKSIVIYYSLEGNTKFISEILAKEYKADLLEIKPKKEIPTSGVMKYIIGGFRALFKTNPKLKLYNLSLDEYSTIFIGTPVWEKSMSPPIRTFLKNNNIKNKNIGLFCTCAVGKGKTFYHMKKYLNDNNLIDEIEFVKPLQNKSHCEKIIKEWIEKI</sequence>
<dbReference type="InterPro" id="IPR029039">
    <property type="entry name" value="Flavoprotein-like_sf"/>
</dbReference>
<proteinExistence type="predicted"/>
<feature type="domain" description="Flavodoxin-like" evidence="1">
    <location>
        <begin position="4"/>
        <end position="158"/>
    </location>
</feature>
<dbReference type="PANTHER" id="PTHR39201">
    <property type="entry name" value="EXPORTED PROTEIN-RELATED"/>
    <property type="match status" value="1"/>
</dbReference>
<dbReference type="eggNOG" id="COG0716">
    <property type="taxonomic scope" value="Bacteria"/>
</dbReference>
<dbReference type="PANTHER" id="PTHR39201:SF1">
    <property type="entry name" value="FLAVODOXIN-LIKE DOMAIN-CONTAINING PROTEIN"/>
    <property type="match status" value="1"/>
</dbReference>
<dbReference type="OrthoDB" id="9806505at2"/>
<evidence type="ECO:0000313" key="3">
    <source>
        <dbReference type="Proteomes" id="UP000013378"/>
    </source>
</evidence>
<dbReference type="GO" id="GO:0016651">
    <property type="term" value="F:oxidoreductase activity, acting on NAD(P)H"/>
    <property type="evidence" value="ECO:0007669"/>
    <property type="project" value="UniProtKB-ARBA"/>
</dbReference>
<dbReference type="Gene3D" id="3.40.50.360">
    <property type="match status" value="1"/>
</dbReference>
<dbReference type="Pfam" id="PF12682">
    <property type="entry name" value="Flavodoxin_4"/>
    <property type="match status" value="1"/>
</dbReference>
<dbReference type="Proteomes" id="UP000013378">
    <property type="component" value="Unassembled WGS sequence"/>
</dbReference>
<name>R1CV87_9FIRM</name>
<protein>
    <submittedName>
        <fullName evidence="2">Flavodoxin</fullName>
    </submittedName>
</protein>
<dbReference type="GO" id="GO:0010181">
    <property type="term" value="F:FMN binding"/>
    <property type="evidence" value="ECO:0007669"/>
    <property type="project" value="InterPro"/>
</dbReference>
<accession>R1CV87</accession>
<comment type="caution">
    <text evidence="2">The sequence shown here is derived from an EMBL/GenBank/DDBJ whole genome shotgun (WGS) entry which is preliminary data.</text>
</comment>